<gene>
    <name evidence="1" type="ORF">RRG08_017393</name>
</gene>
<reference evidence="1" key="1">
    <citation type="journal article" date="2023" name="G3 (Bethesda)">
        <title>A reference genome for the long-term kleptoplast-retaining sea slug Elysia crispata morphotype clarki.</title>
        <authorList>
            <person name="Eastman K.E."/>
            <person name="Pendleton A.L."/>
            <person name="Shaikh M.A."/>
            <person name="Suttiyut T."/>
            <person name="Ogas R."/>
            <person name="Tomko P."/>
            <person name="Gavelis G."/>
            <person name="Widhalm J.R."/>
            <person name="Wisecaver J.H."/>
        </authorList>
    </citation>
    <scope>NUCLEOTIDE SEQUENCE</scope>
    <source>
        <strain evidence="1">ECLA1</strain>
    </source>
</reference>
<dbReference type="EMBL" id="JAWDGP010004546">
    <property type="protein sequence ID" value="KAK3763516.1"/>
    <property type="molecule type" value="Genomic_DNA"/>
</dbReference>
<sequence>MWKDIVMSVAAAPSHPENSFRPQLYLSIPSRCRDVGINVRVCKIHFPTQVKRTSVRQSARGALPQNTRRMEMSKFATLETILCSIRISK</sequence>
<protein>
    <submittedName>
        <fullName evidence="1">Uncharacterized protein</fullName>
    </submittedName>
</protein>
<evidence type="ECO:0000313" key="1">
    <source>
        <dbReference type="EMBL" id="KAK3763516.1"/>
    </source>
</evidence>
<comment type="caution">
    <text evidence="1">The sequence shown here is derived from an EMBL/GenBank/DDBJ whole genome shotgun (WGS) entry which is preliminary data.</text>
</comment>
<name>A0AAE1DAN5_9GAST</name>
<accession>A0AAE1DAN5</accession>
<organism evidence="1 2">
    <name type="scientific">Elysia crispata</name>
    <name type="common">lettuce slug</name>
    <dbReference type="NCBI Taxonomy" id="231223"/>
    <lineage>
        <taxon>Eukaryota</taxon>
        <taxon>Metazoa</taxon>
        <taxon>Spiralia</taxon>
        <taxon>Lophotrochozoa</taxon>
        <taxon>Mollusca</taxon>
        <taxon>Gastropoda</taxon>
        <taxon>Heterobranchia</taxon>
        <taxon>Euthyneura</taxon>
        <taxon>Panpulmonata</taxon>
        <taxon>Sacoglossa</taxon>
        <taxon>Placobranchoidea</taxon>
        <taxon>Plakobranchidae</taxon>
        <taxon>Elysia</taxon>
    </lineage>
</organism>
<dbReference type="Proteomes" id="UP001283361">
    <property type="component" value="Unassembled WGS sequence"/>
</dbReference>
<evidence type="ECO:0000313" key="2">
    <source>
        <dbReference type="Proteomes" id="UP001283361"/>
    </source>
</evidence>
<proteinExistence type="predicted"/>
<dbReference type="AlphaFoldDB" id="A0AAE1DAN5"/>
<keyword evidence="2" id="KW-1185">Reference proteome</keyword>